<evidence type="ECO:0000313" key="1">
    <source>
        <dbReference type="EMBL" id="RDB31494.1"/>
    </source>
</evidence>
<dbReference type="RefSeq" id="WP_114544316.1">
    <property type="nucleotide sequence ID" value="NZ_QQBG01000012.1"/>
</dbReference>
<gene>
    <name evidence="1" type="ORF">HAT2_00368</name>
</gene>
<name>A0A369KI96_9BACT</name>
<dbReference type="EMBL" id="QQBG01000013">
    <property type="protein sequence ID" value="RDB31494.1"/>
    <property type="molecule type" value="Genomic_DNA"/>
</dbReference>
<evidence type="ECO:0000313" key="2">
    <source>
        <dbReference type="Proteomes" id="UP000253816"/>
    </source>
</evidence>
<comment type="caution">
    <text evidence="1">The sequence shown here is derived from an EMBL/GenBank/DDBJ whole genome shotgun (WGS) entry which is preliminary data.</text>
</comment>
<proteinExistence type="predicted"/>
<keyword evidence="2" id="KW-1185">Reference proteome</keyword>
<dbReference type="Proteomes" id="UP000253816">
    <property type="component" value="Unassembled WGS sequence"/>
</dbReference>
<protein>
    <submittedName>
        <fullName evidence="1">Uncharacterized protein</fullName>
    </submittedName>
</protein>
<reference evidence="1 2" key="1">
    <citation type="submission" date="2018-07" db="EMBL/GenBank/DDBJ databases">
        <title>Comparative genomics of the Candidatus Parilichlamydiaceae reveals evidence of convergent evolution and genome reduction in the phylum Chlamydiae.</title>
        <authorList>
            <person name="Taylor-Brown A."/>
            <person name="Polkinghorne A."/>
        </authorList>
    </citation>
    <scope>NUCLEOTIDE SEQUENCE [LARGE SCALE GENOMIC DNA]</scope>
    <source>
        <strain evidence="1 2">Hat2</strain>
    </source>
</reference>
<sequence>MKNSWFYLLLPCLFFLCPLRGEGPLLGESFEKSQNHFYKDFLSTCDAFSEVIERGLSCWSSPSDPARFAFPGVFVVVLDHPGGTIYQSIIEQEAFALVREKVQIVPLLIDAKHSAMNCLPLPSLAVFRLDQREGFYGGTSLANALSGGTFFGSTLIWLHEQGLLPKIILSVLDKQEESFLVEQEVITE</sequence>
<accession>A0A369KI96</accession>
<dbReference type="AlphaFoldDB" id="A0A369KI96"/>
<organism evidence="1 2">
    <name type="scientific">Candidatus Similichlamydia laticola</name>
    <dbReference type="NCBI Taxonomy" id="2170265"/>
    <lineage>
        <taxon>Bacteria</taxon>
        <taxon>Pseudomonadati</taxon>
        <taxon>Chlamydiota</taxon>
        <taxon>Chlamydiia</taxon>
        <taxon>Parachlamydiales</taxon>
        <taxon>Candidatus Parilichlamydiaceae</taxon>
        <taxon>Candidatus Similichlamydia</taxon>
    </lineage>
</organism>